<dbReference type="Proteomes" id="UP000718564">
    <property type="component" value="Unassembled WGS sequence"/>
</dbReference>
<name>A0ABX1P905_9CYAN</name>
<dbReference type="RefSeq" id="WP_169156117.1">
    <property type="nucleotide sequence ID" value="NZ_CAWPJE010000111.1"/>
</dbReference>
<dbReference type="InterPro" id="IPR002123">
    <property type="entry name" value="Plipid/glycerol_acylTrfase"/>
</dbReference>
<evidence type="ECO:0000313" key="5">
    <source>
        <dbReference type="Proteomes" id="UP000718564"/>
    </source>
</evidence>
<evidence type="ECO:0000259" key="3">
    <source>
        <dbReference type="SMART" id="SM00563"/>
    </source>
</evidence>
<feature type="transmembrane region" description="Helical" evidence="2">
    <location>
        <begin position="61"/>
        <end position="79"/>
    </location>
</feature>
<gene>
    <name evidence="4" type="ORF">DP116_15895</name>
</gene>
<organism evidence="4 5">
    <name type="scientific">Brasilonema bromeliae SPC951</name>
    <dbReference type="NCBI Taxonomy" id="385972"/>
    <lineage>
        <taxon>Bacteria</taxon>
        <taxon>Bacillati</taxon>
        <taxon>Cyanobacteriota</taxon>
        <taxon>Cyanophyceae</taxon>
        <taxon>Nostocales</taxon>
        <taxon>Scytonemataceae</taxon>
        <taxon>Brasilonema</taxon>
        <taxon>Bromeliae group (in: Brasilonema)</taxon>
    </lineage>
</organism>
<evidence type="ECO:0000256" key="2">
    <source>
        <dbReference type="SAM" id="Phobius"/>
    </source>
</evidence>
<dbReference type="SMART" id="SM00563">
    <property type="entry name" value="PlsC"/>
    <property type="match status" value="1"/>
</dbReference>
<dbReference type="EMBL" id="QMEB01000119">
    <property type="protein sequence ID" value="NMG20860.1"/>
    <property type="molecule type" value="Genomic_DNA"/>
</dbReference>
<keyword evidence="2" id="KW-1133">Transmembrane helix</keyword>
<feature type="transmembrane region" description="Helical" evidence="2">
    <location>
        <begin position="24"/>
        <end position="41"/>
    </location>
</feature>
<reference evidence="4 5" key="1">
    <citation type="submission" date="2018-06" db="EMBL/GenBank/DDBJ databases">
        <title>Comparative genomics of Brasilonema spp. strains.</title>
        <authorList>
            <person name="Alvarenga D.O."/>
            <person name="Fiore M.F."/>
            <person name="Varani A.M."/>
        </authorList>
    </citation>
    <scope>NUCLEOTIDE SEQUENCE [LARGE SCALE GENOMIC DNA]</scope>
    <source>
        <strain evidence="4 5">SPC951</strain>
    </source>
</reference>
<keyword evidence="5" id="KW-1185">Reference proteome</keyword>
<dbReference type="SUPFAM" id="SSF69593">
    <property type="entry name" value="Glycerol-3-phosphate (1)-acyltransferase"/>
    <property type="match status" value="1"/>
</dbReference>
<feature type="coiled-coil region" evidence="1">
    <location>
        <begin position="321"/>
        <end position="348"/>
    </location>
</feature>
<comment type="caution">
    <text evidence="4">The sequence shown here is derived from an EMBL/GenBank/DDBJ whole genome shotgun (WGS) entry which is preliminary data.</text>
</comment>
<evidence type="ECO:0000313" key="4">
    <source>
        <dbReference type="EMBL" id="NMG20860.1"/>
    </source>
</evidence>
<proteinExistence type="predicted"/>
<accession>A0ABX1P905</accession>
<feature type="domain" description="Phospholipid/glycerol acyltransferase" evidence="3">
    <location>
        <begin position="130"/>
        <end position="252"/>
    </location>
</feature>
<evidence type="ECO:0000256" key="1">
    <source>
        <dbReference type="SAM" id="Coils"/>
    </source>
</evidence>
<keyword evidence="1" id="KW-0175">Coiled coil</keyword>
<sequence length="352" mass="41908">MINQHSDNLLNLQLKKTSVEDYKFGWFDWFCLWYPPGWLILFNRHWQHYHKDPDGWNWLEYGLFLIPCGFYLALFIRWLRLGCRSPRRQIGEFDPNYQKAFRDEIIAPIVKYYFRGELHKIENLPQTGSMIVTMNHAGMCFPWDFLTLGYLLSKARGWLVQPIAGVSLFDHHWIAWWLPPGWSKVLGGVRAELNDFKTVMQERKILLYAPEGLRGPRKGWVKRYQLERFDLSFLQLSQRYQISILPVVCIGNENLHPWTLNIRKLQRLFNLPFLPISPLMPLFILFPSMGVWAMRSRLRYFIQPLCTTELDGEETKRAEGYRKAQQLREKLQSQINQLLSLKIKSEQQVQKT</sequence>
<keyword evidence="2" id="KW-0472">Membrane</keyword>
<keyword evidence="4" id="KW-0808">Transferase</keyword>
<feature type="transmembrane region" description="Helical" evidence="2">
    <location>
        <begin position="273"/>
        <end position="294"/>
    </location>
</feature>
<dbReference type="Pfam" id="PF01553">
    <property type="entry name" value="Acyltransferase"/>
    <property type="match status" value="1"/>
</dbReference>
<keyword evidence="4" id="KW-0012">Acyltransferase</keyword>
<dbReference type="GO" id="GO:0016746">
    <property type="term" value="F:acyltransferase activity"/>
    <property type="evidence" value="ECO:0007669"/>
    <property type="project" value="UniProtKB-KW"/>
</dbReference>
<protein>
    <submittedName>
        <fullName evidence="4">Glycerol acyltransferase</fullName>
    </submittedName>
</protein>
<keyword evidence="2" id="KW-0812">Transmembrane</keyword>